<reference evidence="11" key="1">
    <citation type="submission" date="2015-12" db="EMBL/GenBank/DDBJ databases">
        <title>De novo transcriptome assembly of four potential Pierce s Disease insect vectors from Arizona vineyards.</title>
        <authorList>
            <person name="Tassone E.E."/>
        </authorList>
    </citation>
    <scope>NUCLEOTIDE SEQUENCE</scope>
</reference>
<feature type="domain" description="Peptidase S1" evidence="10">
    <location>
        <begin position="87"/>
        <end position="325"/>
    </location>
</feature>
<feature type="transmembrane region" description="Helical" evidence="9">
    <location>
        <begin position="22"/>
        <end position="45"/>
    </location>
</feature>
<dbReference type="InterPro" id="IPR018114">
    <property type="entry name" value="TRYPSIN_HIS"/>
</dbReference>
<evidence type="ECO:0000256" key="7">
    <source>
        <dbReference type="ARBA" id="ARBA00023157"/>
    </source>
</evidence>
<dbReference type="InterPro" id="IPR033116">
    <property type="entry name" value="TRYPSIN_SER"/>
</dbReference>
<dbReference type="GO" id="GO:0006508">
    <property type="term" value="P:proteolysis"/>
    <property type="evidence" value="ECO:0007669"/>
    <property type="project" value="UniProtKB-KW"/>
</dbReference>
<dbReference type="PROSITE" id="PS00135">
    <property type="entry name" value="TRYPSIN_SER"/>
    <property type="match status" value="1"/>
</dbReference>
<dbReference type="InterPro" id="IPR001254">
    <property type="entry name" value="Trypsin_dom"/>
</dbReference>
<comment type="similarity">
    <text evidence="1">Belongs to the peptidase S1 family.</text>
</comment>
<dbReference type="PROSITE" id="PS00134">
    <property type="entry name" value="TRYPSIN_HIS"/>
    <property type="match status" value="1"/>
</dbReference>
<feature type="transmembrane region" description="Helical" evidence="9">
    <location>
        <begin position="332"/>
        <end position="353"/>
    </location>
</feature>
<accession>A0A1B6CFJ1</accession>
<evidence type="ECO:0000256" key="8">
    <source>
        <dbReference type="RuleBase" id="RU363034"/>
    </source>
</evidence>
<keyword evidence="3" id="KW-0732">Signal</keyword>
<keyword evidence="9" id="KW-0812">Transmembrane</keyword>
<evidence type="ECO:0000256" key="1">
    <source>
        <dbReference type="ARBA" id="ARBA00007664"/>
    </source>
</evidence>
<evidence type="ECO:0000256" key="3">
    <source>
        <dbReference type="ARBA" id="ARBA00022729"/>
    </source>
</evidence>
<dbReference type="InterPro" id="IPR050430">
    <property type="entry name" value="Peptidase_S1"/>
</dbReference>
<keyword evidence="9" id="KW-1133">Transmembrane helix</keyword>
<protein>
    <recommendedName>
        <fullName evidence="10">Peptidase S1 domain-containing protein</fullName>
    </recommendedName>
</protein>
<dbReference type="InterPro" id="IPR009003">
    <property type="entry name" value="Peptidase_S1_PA"/>
</dbReference>
<dbReference type="InterPro" id="IPR001314">
    <property type="entry name" value="Peptidase_S1A"/>
</dbReference>
<dbReference type="Gene3D" id="2.40.10.10">
    <property type="entry name" value="Trypsin-like serine proteases"/>
    <property type="match status" value="1"/>
</dbReference>
<organism evidence="11">
    <name type="scientific">Clastoptera arizonana</name>
    <name type="common">Arizona spittle bug</name>
    <dbReference type="NCBI Taxonomy" id="38151"/>
    <lineage>
        <taxon>Eukaryota</taxon>
        <taxon>Metazoa</taxon>
        <taxon>Ecdysozoa</taxon>
        <taxon>Arthropoda</taxon>
        <taxon>Hexapoda</taxon>
        <taxon>Insecta</taxon>
        <taxon>Pterygota</taxon>
        <taxon>Neoptera</taxon>
        <taxon>Paraneoptera</taxon>
        <taxon>Hemiptera</taxon>
        <taxon>Auchenorrhyncha</taxon>
        <taxon>Cercopoidea</taxon>
        <taxon>Clastopteridae</taxon>
        <taxon>Clastoptera</taxon>
    </lineage>
</organism>
<evidence type="ECO:0000256" key="6">
    <source>
        <dbReference type="ARBA" id="ARBA00023145"/>
    </source>
</evidence>
<evidence type="ECO:0000313" key="11">
    <source>
        <dbReference type="EMBL" id="JAS12202.1"/>
    </source>
</evidence>
<dbReference type="SMART" id="SM00020">
    <property type="entry name" value="Tryp_SPc"/>
    <property type="match status" value="1"/>
</dbReference>
<dbReference type="PROSITE" id="PS50240">
    <property type="entry name" value="TRYPSIN_DOM"/>
    <property type="match status" value="1"/>
</dbReference>
<keyword evidence="4 8" id="KW-0378">Hydrolase</keyword>
<keyword evidence="7" id="KW-1015">Disulfide bond</keyword>
<dbReference type="InterPro" id="IPR043504">
    <property type="entry name" value="Peptidase_S1_PA_chymotrypsin"/>
</dbReference>
<dbReference type="Pfam" id="PF00089">
    <property type="entry name" value="Trypsin"/>
    <property type="match status" value="1"/>
</dbReference>
<keyword evidence="6" id="KW-0865">Zymogen</keyword>
<sequence>MLAKPPPLPREDEYQYSIPHKYYGYLTFLIDSIAIFKMTIAILIVSVRASSVNKHTSNNDTNNTLQFHVPVILNDTADVLQLGDVKIIGGYSAKAGEYPFQVSLRSKVDYSGTYGHFCGASLIGPSLVLTAAHCVSSRVNEPANYYVTVGSNELNSIAQSRSLQSIAVHPYYNQDTVENDIAILKLVSPFIVDNVTVRVVELQTLNVRQGTNCSVSGWGSITSDEFAPRYPNLLKAVYVPIWSLESCQSSYSFYGAGNISSQGMLCAGYREGGKDSCYGDSGGPLVCDGKLTGVVSWGEGCAQQDLPGVYSDVAYYNSWIQMNSGHSIISSLLLTSSLSILCTFWLIIINTVFI</sequence>
<dbReference type="GO" id="GO:0004252">
    <property type="term" value="F:serine-type endopeptidase activity"/>
    <property type="evidence" value="ECO:0007669"/>
    <property type="project" value="InterPro"/>
</dbReference>
<dbReference type="EMBL" id="GEDC01025096">
    <property type="protein sequence ID" value="JAS12202.1"/>
    <property type="molecule type" value="Transcribed_RNA"/>
</dbReference>
<evidence type="ECO:0000256" key="4">
    <source>
        <dbReference type="ARBA" id="ARBA00022801"/>
    </source>
</evidence>
<evidence type="ECO:0000256" key="2">
    <source>
        <dbReference type="ARBA" id="ARBA00022670"/>
    </source>
</evidence>
<dbReference type="FunFam" id="2.40.10.10:FF:000077">
    <property type="entry name" value="Predicted protein"/>
    <property type="match status" value="1"/>
</dbReference>
<proteinExistence type="inferred from homology"/>
<keyword evidence="9" id="KW-0472">Membrane</keyword>
<keyword evidence="2 8" id="KW-0645">Protease</keyword>
<gene>
    <name evidence="11" type="ORF">g.21004</name>
</gene>
<dbReference type="PANTHER" id="PTHR24276">
    <property type="entry name" value="POLYSERASE-RELATED"/>
    <property type="match status" value="1"/>
</dbReference>
<evidence type="ECO:0000259" key="10">
    <source>
        <dbReference type="PROSITE" id="PS50240"/>
    </source>
</evidence>
<dbReference type="PRINTS" id="PR00722">
    <property type="entry name" value="CHYMOTRYPSIN"/>
</dbReference>
<dbReference type="SUPFAM" id="SSF50494">
    <property type="entry name" value="Trypsin-like serine proteases"/>
    <property type="match status" value="1"/>
</dbReference>
<keyword evidence="5 8" id="KW-0720">Serine protease</keyword>
<name>A0A1B6CFJ1_9HEMI</name>
<evidence type="ECO:0000256" key="5">
    <source>
        <dbReference type="ARBA" id="ARBA00022825"/>
    </source>
</evidence>
<evidence type="ECO:0000256" key="9">
    <source>
        <dbReference type="SAM" id="Phobius"/>
    </source>
</evidence>
<dbReference type="CDD" id="cd00190">
    <property type="entry name" value="Tryp_SPc"/>
    <property type="match status" value="1"/>
</dbReference>
<dbReference type="PANTHER" id="PTHR24276:SF98">
    <property type="entry name" value="FI18310P1-RELATED"/>
    <property type="match status" value="1"/>
</dbReference>
<dbReference type="AlphaFoldDB" id="A0A1B6CFJ1"/>